<protein>
    <recommendedName>
        <fullName evidence="1">Ice-binding protein C-terminal domain-containing protein</fullName>
    </recommendedName>
</protein>
<feature type="domain" description="Ice-binding protein C-terminal" evidence="1">
    <location>
        <begin position="53"/>
        <end position="75"/>
    </location>
</feature>
<dbReference type="Pfam" id="PF07589">
    <property type="entry name" value="PEP-CTERM"/>
    <property type="match status" value="1"/>
</dbReference>
<dbReference type="InterPro" id="IPR013424">
    <property type="entry name" value="Ice-binding_C"/>
</dbReference>
<name>X1RDH0_9ZZZZ</name>
<proteinExistence type="predicted"/>
<sequence>PIDTTGFKTFMSWDAGTGQIRPYAASNDNGNTWTLGSGTAGGFDVQGMAVVAATPEPGSFLLFISGLAGMLALRRNGKGFEKETGRVACRRDRRKWGIN</sequence>
<feature type="non-terminal residue" evidence="2">
    <location>
        <position position="1"/>
    </location>
</feature>
<gene>
    <name evidence="2" type="ORF">S06H3_61566</name>
</gene>
<reference evidence="2" key="1">
    <citation type="journal article" date="2014" name="Front. Microbiol.">
        <title>High frequency of phylogenetically diverse reductive dehalogenase-homologous genes in deep subseafloor sedimentary metagenomes.</title>
        <authorList>
            <person name="Kawai M."/>
            <person name="Futagami T."/>
            <person name="Toyoda A."/>
            <person name="Takaki Y."/>
            <person name="Nishi S."/>
            <person name="Hori S."/>
            <person name="Arai W."/>
            <person name="Tsubouchi T."/>
            <person name="Morono Y."/>
            <person name="Uchiyama I."/>
            <person name="Ito T."/>
            <person name="Fujiyama A."/>
            <person name="Inagaki F."/>
            <person name="Takami H."/>
        </authorList>
    </citation>
    <scope>NUCLEOTIDE SEQUENCE</scope>
    <source>
        <strain evidence="2">Expedition CK06-06</strain>
    </source>
</reference>
<comment type="caution">
    <text evidence="2">The sequence shown here is derived from an EMBL/GenBank/DDBJ whole genome shotgun (WGS) entry which is preliminary data.</text>
</comment>
<evidence type="ECO:0000313" key="2">
    <source>
        <dbReference type="EMBL" id="GAI53639.1"/>
    </source>
</evidence>
<organism evidence="2">
    <name type="scientific">marine sediment metagenome</name>
    <dbReference type="NCBI Taxonomy" id="412755"/>
    <lineage>
        <taxon>unclassified sequences</taxon>
        <taxon>metagenomes</taxon>
        <taxon>ecological metagenomes</taxon>
    </lineage>
</organism>
<accession>X1RDH0</accession>
<evidence type="ECO:0000259" key="1">
    <source>
        <dbReference type="Pfam" id="PF07589"/>
    </source>
</evidence>
<dbReference type="EMBL" id="BARV01040399">
    <property type="protein sequence ID" value="GAI53639.1"/>
    <property type="molecule type" value="Genomic_DNA"/>
</dbReference>
<dbReference type="NCBIfam" id="TIGR02595">
    <property type="entry name" value="PEP_CTERM"/>
    <property type="match status" value="1"/>
</dbReference>
<dbReference type="AlphaFoldDB" id="X1RDH0"/>